<keyword evidence="1" id="KW-1133">Transmembrane helix</keyword>
<dbReference type="AlphaFoldDB" id="A0A9D7T1N5"/>
<reference evidence="2 3" key="1">
    <citation type="submission" date="2020-10" db="EMBL/GenBank/DDBJ databases">
        <title>Connecting structure to function with the recovery of over 1000 high-quality activated sludge metagenome-assembled genomes encoding full-length rRNA genes using long-read sequencing.</title>
        <authorList>
            <person name="Singleton C.M."/>
            <person name="Petriglieri F."/>
            <person name="Kristensen J.M."/>
            <person name="Kirkegaard R.H."/>
            <person name="Michaelsen T.Y."/>
            <person name="Andersen M.H."/>
            <person name="Karst S.M."/>
            <person name="Dueholm M.S."/>
            <person name="Nielsen P.H."/>
            <person name="Albertsen M."/>
        </authorList>
    </citation>
    <scope>NUCLEOTIDE SEQUENCE [LARGE SCALE GENOMIC DNA]</scope>
    <source>
        <strain evidence="2">Ribe_18-Q3-R11-54_MAXAC.273</strain>
    </source>
</reference>
<dbReference type="EMBL" id="JADKGY010000031">
    <property type="protein sequence ID" value="MBK9984694.1"/>
    <property type="molecule type" value="Genomic_DNA"/>
</dbReference>
<sequence length="54" mass="6523">MRNSPDISLARFLMIVSMVLLGILEYLWLHNEYMNKYRDMETKINHVMFSTVRT</sequence>
<proteinExistence type="predicted"/>
<keyword evidence="1" id="KW-0472">Membrane</keyword>
<keyword evidence="1" id="KW-0812">Transmembrane</keyword>
<comment type="caution">
    <text evidence="2">The sequence shown here is derived from an EMBL/GenBank/DDBJ whole genome shotgun (WGS) entry which is preliminary data.</text>
</comment>
<evidence type="ECO:0000256" key="1">
    <source>
        <dbReference type="SAM" id="Phobius"/>
    </source>
</evidence>
<evidence type="ECO:0000313" key="2">
    <source>
        <dbReference type="EMBL" id="MBK9984694.1"/>
    </source>
</evidence>
<gene>
    <name evidence="2" type="ORF">IPP15_20410</name>
</gene>
<feature type="transmembrane region" description="Helical" evidence="1">
    <location>
        <begin position="12"/>
        <end position="29"/>
    </location>
</feature>
<name>A0A9D7T1N5_9BACT</name>
<organism evidence="2 3">
    <name type="scientific">Candidatus Opimibacter skivensis</name>
    <dbReference type="NCBI Taxonomy" id="2982028"/>
    <lineage>
        <taxon>Bacteria</taxon>
        <taxon>Pseudomonadati</taxon>
        <taxon>Bacteroidota</taxon>
        <taxon>Saprospiria</taxon>
        <taxon>Saprospirales</taxon>
        <taxon>Saprospiraceae</taxon>
        <taxon>Candidatus Opimibacter</taxon>
    </lineage>
</organism>
<protein>
    <submittedName>
        <fullName evidence="2">Uncharacterized protein</fullName>
    </submittedName>
</protein>
<accession>A0A9D7T1N5</accession>
<dbReference type="Proteomes" id="UP000808337">
    <property type="component" value="Unassembled WGS sequence"/>
</dbReference>
<evidence type="ECO:0000313" key="3">
    <source>
        <dbReference type="Proteomes" id="UP000808337"/>
    </source>
</evidence>